<dbReference type="Pfam" id="PF20150">
    <property type="entry name" value="2EXR"/>
    <property type="match status" value="1"/>
</dbReference>
<name>A0A8H6EF95_9HELO</name>
<evidence type="ECO:0000259" key="1">
    <source>
        <dbReference type="Pfam" id="PF20150"/>
    </source>
</evidence>
<dbReference type="PANTHER" id="PTHR35910">
    <property type="entry name" value="2EXR DOMAIN-CONTAINING PROTEIN"/>
    <property type="match status" value="1"/>
</dbReference>
<protein>
    <recommendedName>
        <fullName evidence="1">2EXR domain-containing protein</fullName>
    </recommendedName>
</protein>
<comment type="caution">
    <text evidence="2">The sequence shown here is derived from an EMBL/GenBank/DDBJ whole genome shotgun (WGS) entry which is preliminary data.</text>
</comment>
<dbReference type="EMBL" id="JABFCT010000016">
    <property type="protein sequence ID" value="KAF5869730.1"/>
    <property type="molecule type" value="Genomic_DNA"/>
</dbReference>
<proteinExistence type="predicted"/>
<keyword evidence="3" id="KW-1185">Reference proteome</keyword>
<dbReference type="RefSeq" id="XP_037188678.1">
    <property type="nucleotide sequence ID" value="XM_037341259.1"/>
</dbReference>
<dbReference type="AlphaFoldDB" id="A0A8H6EF95"/>
<dbReference type="OrthoDB" id="4737394at2759"/>
<gene>
    <name evidence="2" type="ORF">Bfra_010930</name>
</gene>
<sequence length="281" mass="32156">MAVTTLERFTCFPKLPLELQMIVWSFYPYVDRQIINITEAPEAVYGIGPYTNRSKTGDKLNPLAVDFPNAMFISVKYIVPSPLQICQQSRKVALQHYRRVIATYGDTKEGPAPFYINSYQDSILFEDTLAISPHSHLPTISFWMFNGRTLSTPDGENICTSVATRWAGSEPPNVDHLLYTLSRFPEVKQLYFLDCPSGPFPVSRWSNCNIQWMSRDKIKELVKQWIEILLDFTKDGTLSDCAPDSIDLKKRKGIFRSSWALPLISCITTEEFFSLRNTEAE</sequence>
<dbReference type="InterPro" id="IPR045518">
    <property type="entry name" value="2EXR"/>
</dbReference>
<reference evidence="2 3" key="1">
    <citation type="journal article" date="2020" name="Phytopathology">
        <title>A high-quality genome resource of Botrytis fragariae, a new and rapidly spreading fungal pathogen causing strawberry gray mold in the U.S.A.</title>
        <authorList>
            <person name="Wu Y."/>
            <person name="Saski C.A."/>
            <person name="Schnabel G."/>
            <person name="Xiao S."/>
            <person name="Hu M."/>
        </authorList>
    </citation>
    <scope>NUCLEOTIDE SEQUENCE [LARGE SCALE GENOMIC DNA]</scope>
    <source>
        <strain evidence="2 3">BVB16</strain>
    </source>
</reference>
<dbReference type="PANTHER" id="PTHR35910:SF6">
    <property type="entry name" value="2EXR DOMAIN-CONTAINING PROTEIN"/>
    <property type="match status" value="1"/>
</dbReference>
<evidence type="ECO:0000313" key="3">
    <source>
        <dbReference type="Proteomes" id="UP000531561"/>
    </source>
</evidence>
<organism evidence="2 3">
    <name type="scientific">Botrytis fragariae</name>
    <dbReference type="NCBI Taxonomy" id="1964551"/>
    <lineage>
        <taxon>Eukaryota</taxon>
        <taxon>Fungi</taxon>
        <taxon>Dikarya</taxon>
        <taxon>Ascomycota</taxon>
        <taxon>Pezizomycotina</taxon>
        <taxon>Leotiomycetes</taxon>
        <taxon>Helotiales</taxon>
        <taxon>Sclerotiniaceae</taxon>
        <taxon>Botrytis</taxon>
    </lineage>
</organism>
<accession>A0A8H6EF95</accession>
<dbReference type="Proteomes" id="UP000531561">
    <property type="component" value="Unassembled WGS sequence"/>
</dbReference>
<evidence type="ECO:0000313" key="2">
    <source>
        <dbReference type="EMBL" id="KAF5869730.1"/>
    </source>
</evidence>
<feature type="domain" description="2EXR" evidence="1">
    <location>
        <begin position="9"/>
        <end position="123"/>
    </location>
</feature>
<dbReference type="GeneID" id="59264951"/>